<comment type="caution">
    <text evidence="2">The sequence shown here is derived from an EMBL/GenBank/DDBJ whole genome shotgun (WGS) entry which is preliminary data.</text>
</comment>
<proteinExistence type="predicted"/>
<dbReference type="InterPro" id="IPR009045">
    <property type="entry name" value="Zn_M74/Hedgehog-like"/>
</dbReference>
<gene>
    <name evidence="2" type="ORF">IAB04_00440</name>
</gene>
<evidence type="ECO:0000259" key="1">
    <source>
        <dbReference type="Pfam" id="PF02557"/>
    </source>
</evidence>
<feature type="domain" description="D-alanyl-D-alanine carboxypeptidase-like core" evidence="1">
    <location>
        <begin position="44"/>
        <end position="171"/>
    </location>
</feature>
<dbReference type="Proteomes" id="UP000824111">
    <property type="component" value="Unassembled WGS sequence"/>
</dbReference>
<reference evidence="2" key="1">
    <citation type="submission" date="2020-10" db="EMBL/GenBank/DDBJ databases">
        <authorList>
            <person name="Gilroy R."/>
        </authorList>
    </citation>
    <scope>NUCLEOTIDE SEQUENCE</scope>
    <source>
        <strain evidence="2">ChiSjej4B22-9803</strain>
    </source>
</reference>
<organism evidence="2 3">
    <name type="scientific">Candidatus Avimonoglobus intestinipullorum</name>
    <dbReference type="NCBI Taxonomy" id="2840699"/>
    <lineage>
        <taxon>Bacteria</taxon>
        <taxon>Bacillati</taxon>
        <taxon>Bacillota</taxon>
        <taxon>Clostridia</taxon>
        <taxon>Eubacteriales</taxon>
        <taxon>Candidatus Avimonoglobus</taxon>
    </lineage>
</organism>
<dbReference type="PANTHER" id="PTHR34385:SF1">
    <property type="entry name" value="PEPTIDOGLYCAN L-ALANYL-D-GLUTAMATE ENDOPEPTIDASE CWLK"/>
    <property type="match status" value="1"/>
</dbReference>
<dbReference type="PANTHER" id="PTHR34385">
    <property type="entry name" value="D-ALANYL-D-ALANINE CARBOXYPEPTIDASE"/>
    <property type="match status" value="1"/>
</dbReference>
<dbReference type="Pfam" id="PF02557">
    <property type="entry name" value="VanY"/>
    <property type="match status" value="1"/>
</dbReference>
<reference evidence="2" key="2">
    <citation type="journal article" date="2021" name="PeerJ">
        <title>Extensive microbial diversity within the chicken gut microbiome revealed by metagenomics and culture.</title>
        <authorList>
            <person name="Gilroy R."/>
            <person name="Ravi A."/>
            <person name="Getino M."/>
            <person name="Pursley I."/>
            <person name="Horton D.L."/>
            <person name="Alikhan N.F."/>
            <person name="Baker D."/>
            <person name="Gharbi K."/>
            <person name="Hall N."/>
            <person name="Watson M."/>
            <person name="Adriaenssens E.M."/>
            <person name="Foster-Nyarko E."/>
            <person name="Jarju S."/>
            <person name="Secka A."/>
            <person name="Antonio M."/>
            <person name="Oren A."/>
            <person name="Chaudhuri R.R."/>
            <person name="La Ragione R."/>
            <person name="Hildebrand F."/>
            <person name="Pallen M.J."/>
        </authorList>
    </citation>
    <scope>NUCLEOTIDE SEQUENCE</scope>
    <source>
        <strain evidence="2">ChiSjej4B22-9803</strain>
    </source>
</reference>
<sequence length="252" mass="28655">MKTIILQKEQVHCGSLLLVNAACPLRNRQKCVLAPADPRFPNILLNRNAATVLQMILDNISADGSIVPVSGYRSEEEQTELYEKSYADNGAAFTKKYVALPNCSEHQTGLAIDLGLNKGDIDFICPDFPYNGISQRFRDEAPDYGFIERYPKNKEHITGISHEPWHFRYVGAPHSKIMAENHLSLEEYIEFVKAYRTDSRLSYERDKQTENEIYFVPAGAAETYISLPENALYQISGNNTDGFIITIWRKKQ</sequence>
<dbReference type="CDD" id="cd14849">
    <property type="entry name" value="DD-dipeptidase_VanXYc"/>
    <property type="match status" value="1"/>
</dbReference>
<dbReference type="Gene3D" id="3.30.200.180">
    <property type="match status" value="1"/>
</dbReference>
<dbReference type="AlphaFoldDB" id="A0A9D1S5L2"/>
<dbReference type="EMBL" id="DVND01000011">
    <property type="protein sequence ID" value="HIU47810.1"/>
    <property type="molecule type" value="Genomic_DNA"/>
</dbReference>
<dbReference type="GO" id="GO:0008233">
    <property type="term" value="F:peptidase activity"/>
    <property type="evidence" value="ECO:0007669"/>
    <property type="project" value="InterPro"/>
</dbReference>
<dbReference type="InterPro" id="IPR003709">
    <property type="entry name" value="VanY-like_core_dom"/>
</dbReference>
<dbReference type="GO" id="GO:0006508">
    <property type="term" value="P:proteolysis"/>
    <property type="evidence" value="ECO:0007669"/>
    <property type="project" value="InterPro"/>
</dbReference>
<dbReference type="InterPro" id="IPR052179">
    <property type="entry name" value="DD-CPase-like"/>
</dbReference>
<evidence type="ECO:0000313" key="3">
    <source>
        <dbReference type="Proteomes" id="UP000824111"/>
    </source>
</evidence>
<accession>A0A9D1S5L2</accession>
<name>A0A9D1S5L2_9FIRM</name>
<protein>
    <submittedName>
        <fullName evidence="2">M15 family metallopeptidase</fullName>
    </submittedName>
</protein>
<dbReference type="SUPFAM" id="SSF55166">
    <property type="entry name" value="Hedgehog/DD-peptidase"/>
    <property type="match status" value="1"/>
</dbReference>
<dbReference type="Gene3D" id="3.30.1380.10">
    <property type="match status" value="1"/>
</dbReference>
<evidence type="ECO:0000313" key="2">
    <source>
        <dbReference type="EMBL" id="HIU47810.1"/>
    </source>
</evidence>